<dbReference type="Proteomes" id="UP000187209">
    <property type="component" value="Unassembled WGS sequence"/>
</dbReference>
<name>A0A1R2AS02_9CILI</name>
<comment type="caution">
    <text evidence="1">The sequence shown here is derived from an EMBL/GenBank/DDBJ whole genome shotgun (WGS) entry which is preliminary data.</text>
</comment>
<proteinExistence type="predicted"/>
<gene>
    <name evidence="1" type="ORF">SteCoe_35595</name>
</gene>
<sequence length="218" mass="25258">MDNPEDSPQEIGVQADLNILTGYVKKIRFTRLHGSELHSAKMDLERKQYASAKLLVDIQALEAEKIIRKIDSTKRYERKLLSDQILIQKRSNSNEFYQSPKKRYGSVIKLIETPVIREVRAMSNRKILGKRKEALRANLVNSPYAELSTILLKKPPIIRQKKSQDYRRFNKSPKFKPFAKDSIYKTHDSSPKKTTKLDLTVSNSNISSRNRFHVKLTS</sequence>
<keyword evidence="2" id="KW-1185">Reference proteome</keyword>
<reference evidence="1 2" key="1">
    <citation type="submission" date="2016-11" db="EMBL/GenBank/DDBJ databases">
        <title>The macronuclear genome of Stentor coeruleus: a giant cell with tiny introns.</title>
        <authorList>
            <person name="Slabodnick M."/>
            <person name="Ruby J.G."/>
            <person name="Reiff S.B."/>
            <person name="Swart E.C."/>
            <person name="Gosai S."/>
            <person name="Prabakaran S."/>
            <person name="Witkowska E."/>
            <person name="Larue G.E."/>
            <person name="Fisher S."/>
            <person name="Freeman R.M."/>
            <person name="Gunawardena J."/>
            <person name="Chu W."/>
            <person name="Stover N.A."/>
            <person name="Gregory B.D."/>
            <person name="Nowacki M."/>
            <person name="Derisi J."/>
            <person name="Roy S.W."/>
            <person name="Marshall W.F."/>
            <person name="Sood P."/>
        </authorList>
    </citation>
    <scope>NUCLEOTIDE SEQUENCE [LARGE SCALE GENOMIC DNA]</scope>
    <source>
        <strain evidence="1">WM001</strain>
    </source>
</reference>
<evidence type="ECO:0000313" key="1">
    <source>
        <dbReference type="EMBL" id="OMJ67289.1"/>
    </source>
</evidence>
<dbReference type="EMBL" id="MPUH01001528">
    <property type="protein sequence ID" value="OMJ67289.1"/>
    <property type="molecule type" value="Genomic_DNA"/>
</dbReference>
<organism evidence="1 2">
    <name type="scientific">Stentor coeruleus</name>
    <dbReference type="NCBI Taxonomy" id="5963"/>
    <lineage>
        <taxon>Eukaryota</taxon>
        <taxon>Sar</taxon>
        <taxon>Alveolata</taxon>
        <taxon>Ciliophora</taxon>
        <taxon>Postciliodesmatophora</taxon>
        <taxon>Heterotrichea</taxon>
        <taxon>Heterotrichida</taxon>
        <taxon>Stentoridae</taxon>
        <taxon>Stentor</taxon>
    </lineage>
</organism>
<evidence type="ECO:0000313" key="2">
    <source>
        <dbReference type="Proteomes" id="UP000187209"/>
    </source>
</evidence>
<dbReference type="AlphaFoldDB" id="A0A1R2AS02"/>
<accession>A0A1R2AS02</accession>
<protein>
    <submittedName>
        <fullName evidence="1">Uncharacterized protein</fullName>
    </submittedName>
</protein>